<sequence>MTKQICWHLCVTAARLFRRLSLDTASEPPIVAFRLRIGNSLVLSDSLSLPDKALQFSLSLSSLQELNTSSKVQSATDGNGNSGDDKRMGENKSETSWRWDVPAIVTVDQGNYSVVKFRCRGCKATGIFESVATLFVLPSVLEATIVRELNLDESLIIPTVKHTIRFHIRVMATLIRVVAFPVLTHVCRWAISGSRGHHRRTIIRAVSCPI</sequence>
<name>A0A059BB42_EUCGR</name>
<dbReference type="EMBL" id="KK198759">
    <property type="protein sequence ID" value="KCW63116.1"/>
    <property type="molecule type" value="Genomic_DNA"/>
</dbReference>
<organism evidence="2">
    <name type="scientific">Eucalyptus grandis</name>
    <name type="common">Flooded gum</name>
    <dbReference type="NCBI Taxonomy" id="71139"/>
    <lineage>
        <taxon>Eukaryota</taxon>
        <taxon>Viridiplantae</taxon>
        <taxon>Streptophyta</taxon>
        <taxon>Embryophyta</taxon>
        <taxon>Tracheophyta</taxon>
        <taxon>Spermatophyta</taxon>
        <taxon>Magnoliopsida</taxon>
        <taxon>eudicotyledons</taxon>
        <taxon>Gunneridae</taxon>
        <taxon>Pentapetalae</taxon>
        <taxon>rosids</taxon>
        <taxon>malvids</taxon>
        <taxon>Myrtales</taxon>
        <taxon>Myrtaceae</taxon>
        <taxon>Myrtoideae</taxon>
        <taxon>Eucalypteae</taxon>
        <taxon>Eucalyptus</taxon>
    </lineage>
</organism>
<gene>
    <name evidence="2" type="ORF">EUGRSUZ_G00725</name>
</gene>
<dbReference type="Gramene" id="KCW63116">
    <property type="protein sequence ID" value="KCW63116"/>
    <property type="gene ID" value="EUGRSUZ_G00725"/>
</dbReference>
<accession>A0A059BB42</accession>
<evidence type="ECO:0000256" key="1">
    <source>
        <dbReference type="SAM" id="MobiDB-lite"/>
    </source>
</evidence>
<feature type="compositionally biased region" description="Basic and acidic residues" evidence="1">
    <location>
        <begin position="83"/>
        <end position="94"/>
    </location>
</feature>
<dbReference type="InParanoid" id="A0A059BB42"/>
<protein>
    <submittedName>
        <fullName evidence="2">Uncharacterized protein</fullName>
    </submittedName>
</protein>
<feature type="region of interest" description="Disordered" evidence="1">
    <location>
        <begin position="69"/>
        <end position="94"/>
    </location>
</feature>
<reference evidence="2" key="1">
    <citation type="submission" date="2013-07" db="EMBL/GenBank/DDBJ databases">
        <title>The genome of Eucalyptus grandis.</title>
        <authorList>
            <person name="Schmutz J."/>
            <person name="Hayes R."/>
            <person name="Myburg A."/>
            <person name="Tuskan G."/>
            <person name="Grattapaglia D."/>
            <person name="Rokhsar D.S."/>
        </authorList>
    </citation>
    <scope>NUCLEOTIDE SEQUENCE</scope>
    <source>
        <tissue evidence="2">Leaf extractions</tissue>
    </source>
</reference>
<dbReference type="AlphaFoldDB" id="A0A059BB42"/>
<evidence type="ECO:0000313" key="2">
    <source>
        <dbReference type="EMBL" id="KCW63116.1"/>
    </source>
</evidence>
<proteinExistence type="predicted"/>